<dbReference type="SUPFAM" id="SSF46689">
    <property type="entry name" value="Homeodomain-like"/>
    <property type="match status" value="1"/>
</dbReference>
<evidence type="ECO:0000313" key="7">
    <source>
        <dbReference type="EMBL" id="BCB83931.1"/>
    </source>
</evidence>
<accession>A0A6F8YD97</accession>
<reference evidence="7 8" key="2">
    <citation type="submission" date="2020-03" db="EMBL/GenBank/DDBJ databases">
        <authorList>
            <person name="Ichikawa N."/>
            <person name="Kimura A."/>
            <person name="Kitahashi Y."/>
            <person name="Uohara A."/>
        </authorList>
    </citation>
    <scope>NUCLEOTIDE SEQUENCE [LARGE SCALE GENOMIC DNA]</scope>
    <source>
        <strain evidence="7 8">NBRC 105367</strain>
    </source>
</reference>
<dbReference type="EMBL" id="AP022871">
    <property type="protein sequence ID" value="BCB83931.1"/>
    <property type="molecule type" value="Genomic_DNA"/>
</dbReference>
<evidence type="ECO:0000256" key="3">
    <source>
        <dbReference type="ARBA" id="ARBA00023163"/>
    </source>
</evidence>
<sequence>MRCVECGGGLPPATGRGRPRRYCSRGCQARAYRRRRDRGRTPPRTRDHRPAATAAANPRDLLVGLAVEIADAGGLDAVSMSALAQRAGMPAHTLYRQVRNRGDLLAAMAEHVIAAPTRGRGEPPPEPREHLERLAREEWAMYRRRPWLLGILATNRPPTGPAVLAMVDRTVAALTRAGFGDRDAFNGYLALSGYVQGMALLIEREPTGVAYRAWWSATLSRLERTGRTEGRPWLAAARQTNPASAGADLDAWFEFGLRRLLDGLLGGGRGGPGAQPG</sequence>
<dbReference type="GO" id="GO:0003700">
    <property type="term" value="F:DNA-binding transcription factor activity"/>
    <property type="evidence" value="ECO:0007669"/>
    <property type="project" value="TreeGrafter"/>
</dbReference>
<organism evidence="7 8">
    <name type="scientific">Phytohabitans suffuscus</name>
    <dbReference type="NCBI Taxonomy" id="624315"/>
    <lineage>
        <taxon>Bacteria</taxon>
        <taxon>Bacillati</taxon>
        <taxon>Actinomycetota</taxon>
        <taxon>Actinomycetes</taxon>
        <taxon>Micromonosporales</taxon>
        <taxon>Micromonosporaceae</taxon>
    </lineage>
</organism>
<dbReference type="Gene3D" id="1.10.10.60">
    <property type="entry name" value="Homeodomain-like"/>
    <property type="match status" value="1"/>
</dbReference>
<evidence type="ECO:0000256" key="4">
    <source>
        <dbReference type="PROSITE-ProRule" id="PRU00335"/>
    </source>
</evidence>
<dbReference type="AlphaFoldDB" id="A0A6F8YD97"/>
<name>A0A6F8YD97_9ACTN</name>
<keyword evidence="1" id="KW-0805">Transcription regulation</keyword>
<dbReference type="PANTHER" id="PTHR30055">
    <property type="entry name" value="HTH-TYPE TRANSCRIPTIONAL REGULATOR RUTR"/>
    <property type="match status" value="1"/>
</dbReference>
<evidence type="ECO:0000313" key="8">
    <source>
        <dbReference type="Proteomes" id="UP000503011"/>
    </source>
</evidence>
<dbReference type="GO" id="GO:0045892">
    <property type="term" value="P:negative regulation of DNA-templated transcription"/>
    <property type="evidence" value="ECO:0007669"/>
    <property type="project" value="InterPro"/>
</dbReference>
<dbReference type="Pfam" id="PF02909">
    <property type="entry name" value="TetR_C_1"/>
    <property type="match status" value="1"/>
</dbReference>
<evidence type="ECO:0000259" key="6">
    <source>
        <dbReference type="PROSITE" id="PS50977"/>
    </source>
</evidence>
<evidence type="ECO:0000256" key="2">
    <source>
        <dbReference type="ARBA" id="ARBA00023125"/>
    </source>
</evidence>
<feature type="region of interest" description="Disordered" evidence="5">
    <location>
        <begin position="33"/>
        <end position="55"/>
    </location>
</feature>
<feature type="DNA-binding region" description="H-T-H motif" evidence="4">
    <location>
        <begin position="79"/>
        <end position="98"/>
    </location>
</feature>
<proteinExistence type="predicted"/>
<keyword evidence="3" id="KW-0804">Transcription</keyword>
<dbReference type="RefSeq" id="WP_173154812.1">
    <property type="nucleotide sequence ID" value="NZ_AP022871.1"/>
</dbReference>
<feature type="compositionally biased region" description="Basic residues" evidence="5">
    <location>
        <begin position="33"/>
        <end position="43"/>
    </location>
</feature>
<feature type="domain" description="HTH tetR-type" evidence="6">
    <location>
        <begin position="56"/>
        <end position="116"/>
    </location>
</feature>
<keyword evidence="8" id="KW-1185">Reference proteome</keyword>
<dbReference type="InterPro" id="IPR036271">
    <property type="entry name" value="Tet_transcr_reg_TetR-rel_C_sf"/>
</dbReference>
<dbReference type="PANTHER" id="PTHR30055:SF151">
    <property type="entry name" value="TRANSCRIPTIONAL REGULATORY PROTEIN"/>
    <property type="match status" value="1"/>
</dbReference>
<evidence type="ECO:0000256" key="5">
    <source>
        <dbReference type="SAM" id="MobiDB-lite"/>
    </source>
</evidence>
<gene>
    <name evidence="7" type="ORF">Psuf_012440</name>
</gene>
<dbReference type="InterPro" id="IPR050109">
    <property type="entry name" value="HTH-type_TetR-like_transc_reg"/>
</dbReference>
<dbReference type="Pfam" id="PF00440">
    <property type="entry name" value="TetR_N"/>
    <property type="match status" value="1"/>
</dbReference>
<dbReference type="GO" id="GO:0000976">
    <property type="term" value="F:transcription cis-regulatory region binding"/>
    <property type="evidence" value="ECO:0007669"/>
    <property type="project" value="TreeGrafter"/>
</dbReference>
<protein>
    <recommendedName>
        <fullName evidence="6">HTH tetR-type domain-containing protein</fullName>
    </recommendedName>
</protein>
<reference evidence="7 8" key="1">
    <citation type="submission" date="2020-03" db="EMBL/GenBank/DDBJ databases">
        <title>Whole genome shotgun sequence of Phytohabitans suffuscus NBRC 105367.</title>
        <authorList>
            <person name="Komaki H."/>
            <person name="Tamura T."/>
        </authorList>
    </citation>
    <scope>NUCLEOTIDE SEQUENCE [LARGE SCALE GENOMIC DNA]</scope>
    <source>
        <strain evidence="7 8">NBRC 105367</strain>
    </source>
</reference>
<dbReference type="Gene3D" id="1.10.357.10">
    <property type="entry name" value="Tetracycline Repressor, domain 2"/>
    <property type="match status" value="1"/>
</dbReference>
<keyword evidence="2 4" id="KW-0238">DNA-binding</keyword>
<evidence type="ECO:0000256" key="1">
    <source>
        <dbReference type="ARBA" id="ARBA00023015"/>
    </source>
</evidence>
<dbReference type="KEGG" id="psuu:Psuf_012440"/>
<dbReference type="InterPro" id="IPR009057">
    <property type="entry name" value="Homeodomain-like_sf"/>
</dbReference>
<dbReference type="SUPFAM" id="SSF48498">
    <property type="entry name" value="Tetracyclin repressor-like, C-terminal domain"/>
    <property type="match status" value="1"/>
</dbReference>
<dbReference type="PROSITE" id="PS50977">
    <property type="entry name" value="HTH_TETR_2"/>
    <property type="match status" value="1"/>
</dbReference>
<dbReference type="InterPro" id="IPR004111">
    <property type="entry name" value="Repressor_TetR_C"/>
</dbReference>
<dbReference type="Proteomes" id="UP000503011">
    <property type="component" value="Chromosome"/>
</dbReference>
<dbReference type="InterPro" id="IPR001647">
    <property type="entry name" value="HTH_TetR"/>
</dbReference>